<keyword evidence="3" id="KW-1185">Reference proteome</keyword>
<dbReference type="InterPro" id="IPR022086">
    <property type="entry name" value="IMCp"/>
</dbReference>
<dbReference type="RefSeq" id="XP_011131940.1">
    <property type="nucleotide sequence ID" value="XM_011133638.1"/>
</dbReference>
<accession>A0A023B2B7</accession>
<dbReference type="VEuPathDB" id="CryptoDB:GNI_123930"/>
<gene>
    <name evidence="2" type="ORF">GNI_123930</name>
</gene>
<dbReference type="Pfam" id="PF12314">
    <property type="entry name" value="IMCp"/>
    <property type="match status" value="1"/>
</dbReference>
<dbReference type="EMBL" id="AFNH02000924">
    <property type="protein sequence ID" value="EZG51580.1"/>
    <property type="molecule type" value="Genomic_DNA"/>
</dbReference>
<name>A0A023B2B7_GRENI</name>
<feature type="compositionally biased region" description="Low complexity" evidence="1">
    <location>
        <begin position="39"/>
        <end position="55"/>
    </location>
</feature>
<protein>
    <submittedName>
        <fullName evidence="2">Inner membrane complex protein</fullName>
    </submittedName>
</protein>
<comment type="caution">
    <text evidence="2">The sequence shown here is derived from an EMBL/GenBank/DDBJ whole genome shotgun (WGS) entry which is preliminary data.</text>
</comment>
<reference evidence="2" key="1">
    <citation type="submission" date="2013-12" db="EMBL/GenBank/DDBJ databases">
        <authorList>
            <person name="Omoto C.K."/>
            <person name="Sibley D."/>
            <person name="Venepally P."/>
            <person name="Hadjithomas M."/>
            <person name="Karamycheva S."/>
            <person name="Brunk B."/>
            <person name="Roos D."/>
            <person name="Caler E."/>
            <person name="Lorenzi H."/>
        </authorList>
    </citation>
    <scope>NUCLEOTIDE SEQUENCE</scope>
</reference>
<proteinExistence type="predicted"/>
<evidence type="ECO:0000313" key="3">
    <source>
        <dbReference type="Proteomes" id="UP000019763"/>
    </source>
</evidence>
<organism evidence="2 3">
    <name type="scientific">Gregarina niphandrodes</name>
    <name type="common">Septate eugregarine</name>
    <dbReference type="NCBI Taxonomy" id="110365"/>
    <lineage>
        <taxon>Eukaryota</taxon>
        <taxon>Sar</taxon>
        <taxon>Alveolata</taxon>
        <taxon>Apicomplexa</taxon>
        <taxon>Conoidasida</taxon>
        <taxon>Gregarinasina</taxon>
        <taxon>Eugregarinorida</taxon>
        <taxon>Gregarinidae</taxon>
        <taxon>Gregarina</taxon>
    </lineage>
</organism>
<dbReference type="AlphaFoldDB" id="A0A023B2B7"/>
<feature type="region of interest" description="Disordered" evidence="1">
    <location>
        <begin position="37"/>
        <end position="66"/>
    </location>
</feature>
<evidence type="ECO:0000256" key="1">
    <source>
        <dbReference type="SAM" id="MobiDB-lite"/>
    </source>
</evidence>
<sequence length="809" mass="88013">MAYAPSPTLLRTASRMAWKKPSFTEEIVEEVYQGGTVMSPAKTPTPTTQSPASAKEGVRWSPTPHAHTPIEALSFAPALPGYNEGVPAADYADPRVATNVPSGLAASGLVPGGLAPSGLAPSGLAPNGLASSSLASRGLAPTGLAPGGQYGDQYASQAFYATARQPLMQRQPLSTTQRVLGQSAGGQVLMGGQALVGDQSLAGGQSLTGGSRFVHRGTELNPRIGAEMAAELRPNPLATLPRSASHVPYTTQVSYQLGAHPSGVHSAVVQPTYVTGGGNVAIPARYGTVGRGRSSIAHGTQLGYTAYAPQGYGSQGYGSQGYDTQGYGTQGYGTQIYGAQSIGEHLVSPRVAQQLITQQPVTQQLVALQPVTQQLLARHPVTLGNSTGPSAHSASVVAVPAGSVIGESWEERRVRVPRKVVREALVEEDAVLREKVVEVARPIVEERVVEVPEIQYVEELVQVPEVVYKERVVQGPEVDVQERPVYIPKTEYVDRVVEVPTVNYREVPVRKVVRVPVKEEQVRVKEVPVPVISETTQDIVTKVDRPYEVPVIHPLPFEVKTTLHQRLPQLVAQPGHTHEYNVYLPRVNEVPVNRHLVSDATAEQIERERERLFSCLQNGMDAHTLVRELDLHKAENRVEETIVEIQQWGKDNLTQNYPRIARAQGTGLTAPVAESPTEVYSQAAGGMHMGGMHMGGMQAGAIRSRRADQNRYRPTRLRRLRTTPRRYQHASSVDSFKNRTANDCSFFGAPLLDRIFGQRRYRSDQDSGDVGSWDSQHWDNTPLYYKSGAVDANPSVWSYIVKQHPDFYN</sequence>
<dbReference type="Proteomes" id="UP000019763">
    <property type="component" value="Unassembled WGS sequence"/>
</dbReference>
<dbReference type="GeneID" id="22914361"/>
<evidence type="ECO:0000313" key="2">
    <source>
        <dbReference type="EMBL" id="EZG51580.1"/>
    </source>
</evidence>